<keyword evidence="1" id="KW-0472">Membrane</keyword>
<protein>
    <recommendedName>
        <fullName evidence="4">Primosomal protein N' (Replication factor Y)-superfamily II helicase</fullName>
    </recommendedName>
</protein>
<evidence type="ECO:0000256" key="1">
    <source>
        <dbReference type="SAM" id="Phobius"/>
    </source>
</evidence>
<name>A0A1R4H4H8_9GAMM</name>
<dbReference type="Proteomes" id="UP000195442">
    <property type="component" value="Unassembled WGS sequence"/>
</dbReference>
<dbReference type="AlphaFoldDB" id="A0A1R4H4H8"/>
<reference evidence="3" key="1">
    <citation type="submission" date="2017-02" db="EMBL/GenBank/DDBJ databases">
        <authorList>
            <person name="Daims H."/>
        </authorList>
    </citation>
    <scope>NUCLEOTIDE SEQUENCE [LARGE SCALE GENOMIC DNA]</scope>
</reference>
<evidence type="ECO:0000313" key="3">
    <source>
        <dbReference type="Proteomes" id="UP000195442"/>
    </source>
</evidence>
<dbReference type="EMBL" id="FUKJ01000122">
    <property type="protein sequence ID" value="SJM91163.1"/>
    <property type="molecule type" value="Genomic_DNA"/>
</dbReference>
<proteinExistence type="predicted"/>
<organism evidence="2 3">
    <name type="scientific">Crenothrix polyspora</name>
    <dbReference type="NCBI Taxonomy" id="360316"/>
    <lineage>
        <taxon>Bacteria</taxon>
        <taxon>Pseudomonadati</taxon>
        <taxon>Pseudomonadota</taxon>
        <taxon>Gammaproteobacteria</taxon>
        <taxon>Methylococcales</taxon>
        <taxon>Crenotrichaceae</taxon>
        <taxon>Crenothrix</taxon>
    </lineage>
</organism>
<accession>A0A1R4H4H8</accession>
<keyword evidence="3" id="KW-1185">Reference proteome</keyword>
<evidence type="ECO:0000313" key="2">
    <source>
        <dbReference type="EMBL" id="SJM91163.1"/>
    </source>
</evidence>
<evidence type="ECO:0008006" key="4">
    <source>
        <dbReference type="Google" id="ProtNLM"/>
    </source>
</evidence>
<feature type="transmembrane region" description="Helical" evidence="1">
    <location>
        <begin position="348"/>
        <end position="369"/>
    </location>
</feature>
<dbReference type="PANTHER" id="PTHR37826:SF3">
    <property type="entry name" value="J DOMAIN-CONTAINING PROTEIN"/>
    <property type="match status" value="1"/>
</dbReference>
<gene>
    <name evidence="2" type="ORF">CRENPOLYSF2_2080011</name>
</gene>
<keyword evidence="1" id="KW-1133">Transmembrane helix</keyword>
<dbReference type="PANTHER" id="PTHR37826">
    <property type="entry name" value="FLOTILLIN BAND_7_5 DOMAIN PROTEIN"/>
    <property type="match status" value="1"/>
</dbReference>
<sequence length="382" mass="43604">MFKAIKQETAPSKIDRFPCSKCGALLTFTPGTQHLTCSYCGQENQIEQRYEAIQEYDFHQALIELAQAKPSSEVAQIHCDACGAGFKFAGSVHAGECPFCGTTIVTSTAQSRPITPKSLLPFKITEQQAKQQFQRWLKGLWFAPNKVKKYTDDDAKLVGVYIPYWTFDSATETAYLGARGDIYYVTQEIQVERDDGSIVNEVRQVPQIRWTPVRGRVTRFFDDVLIGASKSLPRQILDQLEPWDVANLVPYNESYLSGFSSEYYQVNLDQGFDEAKHKMDNVIYQDIAFDIGGDQQRIDQRNTSHSHTTYKHCLLPVWSAAFRYQQKAYRFVINGRTGRVQGERPYSYWKIAFAVIFGLLALGGVLIVMEQSGMLHEMRRYR</sequence>
<dbReference type="RefSeq" id="WP_256969500.1">
    <property type="nucleotide sequence ID" value="NZ_FUKJ01000122.1"/>
</dbReference>
<keyword evidence="1" id="KW-0812">Transmembrane</keyword>